<sequence length="190" mass="22025">MQCHSCLIPPLLDTNFLQYILHLLSSHSKQPNPITNSMATDQWIRLILEYGRFRKLFYLQIDDCKTTGNDWDEVLRNERINRRILPSYLTYLMETMVARGFAEYDPPRQTKSVLLYWRSPDEWAEALHSWASSIGSLNKIMTFYEITEPEIESSLSGMPIPLLRKAIAILAKTNRAQLIAIPGGEGVWFF</sequence>
<dbReference type="PANTHER" id="PTHR13149:SF0">
    <property type="entry name" value="VACUOLAR PROTEIN-SORTING-ASSOCIATED PROTEIN 25"/>
    <property type="match status" value="1"/>
</dbReference>
<protein>
    <submittedName>
        <fullName evidence="4">Vacuolar protein-sorting-associated</fullName>
    </submittedName>
</protein>
<reference evidence="4 5" key="1">
    <citation type="journal article" date="2014" name="BMC Genomics">
        <title>Genome and secretome analysis of the hemibiotrophic fungal pathogen, Moniliophthora roreri, which causes frosty pod rot disease of cacao: mechanisms of the biotrophic and necrotrophic phases.</title>
        <authorList>
            <person name="Meinhardt L.W."/>
            <person name="Costa G.G.L."/>
            <person name="Thomazella D.P.T."/>
            <person name="Teixeira P.J.P.L."/>
            <person name="Carazzolle M.F."/>
            <person name="Schuster S.C."/>
            <person name="Carlson J.E."/>
            <person name="Guiltinan M.J."/>
            <person name="Mieczkowski P."/>
            <person name="Farmer A."/>
            <person name="Ramaraj T."/>
            <person name="Crozier J."/>
            <person name="Davis R.E."/>
            <person name="Shao J."/>
            <person name="Melnick R.L."/>
            <person name="Pereira G.A.G."/>
            <person name="Bailey B.A."/>
        </authorList>
    </citation>
    <scope>NUCLEOTIDE SEQUENCE [LARGE SCALE GENOMIC DNA]</scope>
    <source>
        <strain evidence="4 5">MCA 2997</strain>
    </source>
</reference>
<accession>V2WR61</accession>
<name>V2WR61_MONRO</name>
<dbReference type="HOGENOM" id="CLU_087657_0_1_1"/>
<dbReference type="PANTHER" id="PTHR13149">
    <property type="entry name" value="VACUOLAR PROTEIN SORTING-ASSOCIATED PROTEIN VPS25"/>
    <property type="match status" value="1"/>
</dbReference>
<dbReference type="EMBL" id="AWSO01000569">
    <property type="protein sequence ID" value="ESK89333.1"/>
    <property type="molecule type" value="Genomic_DNA"/>
</dbReference>
<dbReference type="KEGG" id="mrr:Moror_16251"/>
<organism evidence="4 5">
    <name type="scientific">Moniliophthora roreri (strain MCA 2997)</name>
    <name type="common">Cocoa frosty pod rot fungus</name>
    <name type="synonym">Crinipellis roreri</name>
    <dbReference type="NCBI Taxonomy" id="1381753"/>
    <lineage>
        <taxon>Eukaryota</taxon>
        <taxon>Fungi</taxon>
        <taxon>Dikarya</taxon>
        <taxon>Basidiomycota</taxon>
        <taxon>Agaricomycotina</taxon>
        <taxon>Agaricomycetes</taxon>
        <taxon>Agaricomycetidae</taxon>
        <taxon>Agaricales</taxon>
        <taxon>Marasmiineae</taxon>
        <taxon>Marasmiaceae</taxon>
        <taxon>Moniliophthora</taxon>
    </lineage>
</organism>
<dbReference type="InterPro" id="IPR008570">
    <property type="entry name" value="ESCRT-II_cplx_Vps25-sub"/>
</dbReference>
<dbReference type="Gene3D" id="1.10.10.570">
    <property type="entry name" value="Winged helix' DNA-binding domain. Chain C. Domain 1"/>
    <property type="match status" value="1"/>
</dbReference>
<dbReference type="InterPro" id="IPR014041">
    <property type="entry name" value="ESCRT-II_cplx_Vps25-sub_N"/>
</dbReference>
<dbReference type="InterPro" id="IPR036388">
    <property type="entry name" value="WH-like_DNA-bd_sf"/>
</dbReference>
<dbReference type="Proteomes" id="UP000017559">
    <property type="component" value="Unassembled WGS sequence"/>
</dbReference>
<evidence type="ECO:0000313" key="4">
    <source>
        <dbReference type="EMBL" id="ESK89333.1"/>
    </source>
</evidence>
<dbReference type="Pfam" id="PF05871">
    <property type="entry name" value="ESCRT-II"/>
    <property type="match status" value="1"/>
</dbReference>
<comment type="caution">
    <text evidence="4">The sequence shown here is derived from an EMBL/GenBank/DDBJ whole genome shotgun (WGS) entry which is preliminary data.</text>
</comment>
<keyword evidence="2" id="KW-0813">Transport</keyword>
<comment type="similarity">
    <text evidence="1">Belongs to the VPS25 family.</text>
</comment>
<dbReference type="Gene3D" id="1.10.10.10">
    <property type="entry name" value="Winged helix-like DNA-binding domain superfamily/Winged helix DNA-binding domain"/>
    <property type="match status" value="1"/>
</dbReference>
<dbReference type="SUPFAM" id="SSF46785">
    <property type="entry name" value="Winged helix' DNA-binding domain"/>
    <property type="match status" value="2"/>
</dbReference>
<proteinExistence type="inferred from homology"/>
<evidence type="ECO:0000256" key="3">
    <source>
        <dbReference type="ARBA" id="ARBA00022927"/>
    </source>
</evidence>
<dbReference type="InterPro" id="IPR036390">
    <property type="entry name" value="WH_DNA-bd_sf"/>
</dbReference>
<dbReference type="AlphaFoldDB" id="V2WR61"/>
<keyword evidence="5" id="KW-1185">Reference proteome</keyword>
<evidence type="ECO:0000256" key="2">
    <source>
        <dbReference type="ARBA" id="ARBA00022448"/>
    </source>
</evidence>
<gene>
    <name evidence="4" type="ORF">Moror_16251</name>
</gene>
<dbReference type="GO" id="GO:0042803">
    <property type="term" value="F:protein homodimerization activity"/>
    <property type="evidence" value="ECO:0007669"/>
    <property type="project" value="TreeGrafter"/>
</dbReference>
<evidence type="ECO:0000256" key="1">
    <source>
        <dbReference type="ARBA" id="ARBA00009674"/>
    </source>
</evidence>
<dbReference type="GO" id="GO:0000814">
    <property type="term" value="C:ESCRT II complex"/>
    <property type="evidence" value="ECO:0007669"/>
    <property type="project" value="InterPro"/>
</dbReference>
<keyword evidence="3" id="KW-0653">Protein transport</keyword>
<dbReference type="GO" id="GO:0005198">
    <property type="term" value="F:structural molecule activity"/>
    <property type="evidence" value="ECO:0007669"/>
    <property type="project" value="TreeGrafter"/>
</dbReference>
<dbReference type="STRING" id="1381753.V2WR61"/>
<dbReference type="OrthoDB" id="245150at2759"/>
<evidence type="ECO:0000313" key="5">
    <source>
        <dbReference type="Proteomes" id="UP000017559"/>
    </source>
</evidence>
<dbReference type="GO" id="GO:0043328">
    <property type="term" value="P:protein transport to vacuole involved in ubiquitin-dependent protein catabolic process via the multivesicular body sorting pathway"/>
    <property type="evidence" value="ECO:0007669"/>
    <property type="project" value="TreeGrafter"/>
</dbReference>